<sequence>MVIKSGYPGYGPFSSISYLVLCELLSPPLNPSPPPTTSIFKRHPSPMPFIPAETPVLCYNLDHPKKDQSCVTTMRPPPSCATTVLVWSRLDSPVMMLPVLSFPLLLADPVTRV</sequence>
<reference evidence="1 2" key="1">
    <citation type="submission" date="2023-09" db="EMBL/GenBank/DDBJ databases">
        <authorList>
            <person name="Wang M."/>
        </authorList>
    </citation>
    <scope>NUCLEOTIDE SEQUENCE [LARGE SCALE GENOMIC DNA]</scope>
    <source>
        <strain evidence="1">GT-2023</strain>
        <tissue evidence="1">Liver</tissue>
    </source>
</reference>
<keyword evidence="2" id="KW-1185">Reference proteome</keyword>
<organism evidence="1 2">
    <name type="scientific">Cirrhinus molitorella</name>
    <name type="common">mud carp</name>
    <dbReference type="NCBI Taxonomy" id="172907"/>
    <lineage>
        <taxon>Eukaryota</taxon>
        <taxon>Metazoa</taxon>
        <taxon>Chordata</taxon>
        <taxon>Craniata</taxon>
        <taxon>Vertebrata</taxon>
        <taxon>Euteleostomi</taxon>
        <taxon>Actinopterygii</taxon>
        <taxon>Neopterygii</taxon>
        <taxon>Teleostei</taxon>
        <taxon>Ostariophysi</taxon>
        <taxon>Cypriniformes</taxon>
        <taxon>Cyprinidae</taxon>
        <taxon>Labeoninae</taxon>
        <taxon>Labeonini</taxon>
        <taxon>Cirrhinus</taxon>
    </lineage>
</organism>
<dbReference type="EMBL" id="JAYMGO010000020">
    <property type="protein sequence ID" value="KAL1253748.1"/>
    <property type="molecule type" value="Genomic_DNA"/>
</dbReference>
<protein>
    <submittedName>
        <fullName evidence="1">Uncharacterized protein</fullName>
    </submittedName>
</protein>
<accession>A0ABR3LLI5</accession>
<name>A0ABR3LLI5_9TELE</name>
<proteinExistence type="predicted"/>
<gene>
    <name evidence="1" type="ORF">QQF64_015977</name>
</gene>
<evidence type="ECO:0000313" key="1">
    <source>
        <dbReference type="EMBL" id="KAL1253748.1"/>
    </source>
</evidence>
<dbReference type="Proteomes" id="UP001558613">
    <property type="component" value="Unassembled WGS sequence"/>
</dbReference>
<evidence type="ECO:0000313" key="2">
    <source>
        <dbReference type="Proteomes" id="UP001558613"/>
    </source>
</evidence>
<comment type="caution">
    <text evidence="1">The sequence shown here is derived from an EMBL/GenBank/DDBJ whole genome shotgun (WGS) entry which is preliminary data.</text>
</comment>